<sequence length="120" mass="14091">MCLRRPKSLTGGRQKHLFSSFFMKFYTRHMVLHLKLQGSISRSHRVYDLISIWMSKNFSVDAQLHLHRSIEAEALYNHFSAEPPEFFSSIRVSKKTLELFSEPRSPRCTISESIEALFKK</sequence>
<reference evidence="1" key="1">
    <citation type="submission" date="2016-07" db="EMBL/GenBank/DDBJ databases">
        <title>Microvirga ossetica sp. nov. a new species of rhizobia isolated from root nodules of the legume species Vicia alpestris Steven originated from North Ossetia region in the Caucasus.</title>
        <authorList>
            <person name="Safronova V.I."/>
            <person name="Kuznetsova I.G."/>
            <person name="Sazanova A.L."/>
            <person name="Belimov A."/>
            <person name="Andronov E."/>
            <person name="Osledkin Y.S."/>
            <person name="Onishchuk O.P."/>
            <person name="Kurchak O.N."/>
            <person name="Shaposhnikov A.I."/>
            <person name="Willems A."/>
            <person name="Tikhonovich I.A."/>
        </authorList>
    </citation>
    <scope>NUCLEOTIDE SEQUENCE [LARGE SCALE GENOMIC DNA]</scope>
    <source>
        <strain evidence="1">V5/3M</strain>
        <plasmid evidence="1">unnamed1</plasmid>
    </source>
</reference>
<proteinExistence type="predicted"/>
<name>A0A1B2EQH4_9HYPH</name>
<geneLocation type="plasmid" evidence="1">
    <name>unnamed1</name>
</geneLocation>
<dbReference type="EMBL" id="CP016617">
    <property type="protein sequence ID" value="ANY82234.1"/>
    <property type="molecule type" value="Genomic_DNA"/>
</dbReference>
<evidence type="ECO:0000313" key="1">
    <source>
        <dbReference type="EMBL" id="ANY82234.1"/>
    </source>
</evidence>
<dbReference type="AlphaFoldDB" id="A0A1B2EQH4"/>
<protein>
    <submittedName>
        <fullName evidence="1">Uncharacterized protein</fullName>
    </submittedName>
</protein>
<accession>A0A1B2EQH4</accession>
<organism evidence="1">
    <name type="scientific">Microvirga ossetica</name>
    <dbReference type="NCBI Taxonomy" id="1882682"/>
    <lineage>
        <taxon>Bacteria</taxon>
        <taxon>Pseudomonadati</taxon>
        <taxon>Pseudomonadota</taxon>
        <taxon>Alphaproteobacteria</taxon>
        <taxon>Hyphomicrobiales</taxon>
        <taxon>Methylobacteriaceae</taxon>
        <taxon>Microvirga</taxon>
    </lineage>
</organism>
<dbReference type="KEGG" id="moc:BB934_28275"/>
<keyword evidence="1" id="KW-0614">Plasmid</keyword>
<gene>
    <name evidence="1" type="ORF">BB934_28275</name>
</gene>